<keyword evidence="3" id="KW-1185">Reference proteome</keyword>
<name>A0A067LTH9_BOTB1</name>
<evidence type="ECO:0000313" key="2">
    <source>
        <dbReference type="EMBL" id="KDQ06354.1"/>
    </source>
</evidence>
<feature type="region of interest" description="Disordered" evidence="1">
    <location>
        <begin position="1"/>
        <end position="32"/>
    </location>
</feature>
<dbReference type="EMBL" id="KL198140">
    <property type="protein sequence ID" value="KDQ06354.1"/>
    <property type="molecule type" value="Genomic_DNA"/>
</dbReference>
<organism evidence="2 3">
    <name type="scientific">Botryobasidium botryosum (strain FD-172 SS1)</name>
    <dbReference type="NCBI Taxonomy" id="930990"/>
    <lineage>
        <taxon>Eukaryota</taxon>
        <taxon>Fungi</taxon>
        <taxon>Dikarya</taxon>
        <taxon>Basidiomycota</taxon>
        <taxon>Agaricomycotina</taxon>
        <taxon>Agaricomycetes</taxon>
        <taxon>Cantharellales</taxon>
        <taxon>Botryobasidiaceae</taxon>
        <taxon>Botryobasidium</taxon>
    </lineage>
</organism>
<gene>
    <name evidence="2" type="ORF">BOTBODRAFT_181679</name>
</gene>
<evidence type="ECO:0000313" key="3">
    <source>
        <dbReference type="Proteomes" id="UP000027195"/>
    </source>
</evidence>
<dbReference type="InParanoid" id="A0A067LTH9"/>
<proteinExistence type="predicted"/>
<accession>A0A067LTH9</accession>
<sequence length="357" mass="39413">MSSLSISSAEDVEHALEQASESCGPDNDTDTSFLSATMNALDDDMHESCEDRQASELEGDECLLPFEVAEDPVAVSVYSVPRSMQHYVIARAFLYSAQTQTAIQREVMKYAQRVQETMPKVGTVNQLGQRPSGPGVISLEQIGGSIGWMRRQLSGADEALVQNHICQQLLLSIYPLFDQYAHECLTAVVDLLRKGVLDHDAFDPTWAMDDCHEVLSIIMEQSVDARFGMLGATSWLTPLMDIDYSTSYYRRAFELERKFSDQFAADKVKAFCPDSSKTVALLQALQDFGCHDFRSIGDLLPFTQEGAQSGQEELIVIARAAAFWTLGKESSLKGVGDVISTFVSKIADSLLKAYASR</sequence>
<dbReference type="AlphaFoldDB" id="A0A067LTH9"/>
<reference evidence="3" key="1">
    <citation type="journal article" date="2014" name="Proc. Natl. Acad. Sci. U.S.A.">
        <title>Extensive sampling of basidiomycete genomes demonstrates inadequacy of the white-rot/brown-rot paradigm for wood decay fungi.</title>
        <authorList>
            <person name="Riley R."/>
            <person name="Salamov A.A."/>
            <person name="Brown D.W."/>
            <person name="Nagy L.G."/>
            <person name="Floudas D."/>
            <person name="Held B.W."/>
            <person name="Levasseur A."/>
            <person name="Lombard V."/>
            <person name="Morin E."/>
            <person name="Otillar R."/>
            <person name="Lindquist E.A."/>
            <person name="Sun H."/>
            <person name="LaButti K.M."/>
            <person name="Schmutz J."/>
            <person name="Jabbour D."/>
            <person name="Luo H."/>
            <person name="Baker S.E."/>
            <person name="Pisabarro A.G."/>
            <person name="Walton J.D."/>
            <person name="Blanchette R.A."/>
            <person name="Henrissat B."/>
            <person name="Martin F."/>
            <person name="Cullen D."/>
            <person name="Hibbett D.S."/>
            <person name="Grigoriev I.V."/>
        </authorList>
    </citation>
    <scope>NUCLEOTIDE SEQUENCE [LARGE SCALE GENOMIC DNA]</scope>
    <source>
        <strain evidence="3">FD-172 SS1</strain>
    </source>
</reference>
<protein>
    <submittedName>
        <fullName evidence="2">Uncharacterized protein</fullName>
    </submittedName>
</protein>
<dbReference type="Proteomes" id="UP000027195">
    <property type="component" value="Unassembled WGS sequence"/>
</dbReference>
<dbReference type="HOGENOM" id="CLU_776101_0_0_1"/>
<evidence type="ECO:0000256" key="1">
    <source>
        <dbReference type="SAM" id="MobiDB-lite"/>
    </source>
</evidence>